<feature type="transmembrane region" description="Helical" evidence="10">
    <location>
        <begin position="127"/>
        <end position="148"/>
    </location>
</feature>
<protein>
    <submittedName>
        <fullName evidence="11">Uncharacterized protein</fullName>
    </submittedName>
</protein>
<evidence type="ECO:0000256" key="5">
    <source>
        <dbReference type="ARBA" id="ARBA00022692"/>
    </source>
</evidence>
<reference evidence="11 12" key="1">
    <citation type="journal article" date="2010" name="J. Bacteriol.">
        <title>The genome of the amoeba symbiont 'Candidatus Amoebophilus asiaticus' reveals common mechanisms for host cell interaction among amoeba-associated bacteria.</title>
        <authorList>
            <person name="Schmitz-Esser S."/>
            <person name="Tischler P."/>
            <person name="Arnold R."/>
            <person name="Montanaro J."/>
            <person name="Wagner M."/>
            <person name="Rattei T."/>
            <person name="Horn M."/>
        </authorList>
    </citation>
    <scope>NUCLEOTIDE SEQUENCE [LARGE SCALE GENOMIC DNA]</scope>
    <source>
        <strain evidence="11 12">5a2</strain>
    </source>
</reference>
<dbReference type="InterPro" id="IPR004772">
    <property type="entry name" value="TrkH"/>
</dbReference>
<sequence length="447" mass="48279">MQLGLKNHSMTPQQVLIIGFSIVILSGTTLLFLPISSATQTSIGWINALFTATSAVSLTGLTVIDIGTNFSVFGQLIILLLIQLGGLGFMMFGVMFSLLLGKRITLKDRLLLQEATKSFSTQGIVKLAMHIILITFILEAFFAFILMLCWSSTLGWKTATYQAIFHAISAFNNSGMSLYPNSLQAYLGAPLVNICITTLSMIGGIGFTVLLDIYYNRSWRKLSLHSKLILLTSCILILVSFIVILSVEINNPATLEQLSWGKRIGAAWFQAIAPRSSGFSTLATPTLLPPSLFFIMLLMFIGAGTGSTGGGIKINTFAVAIMTIVNLLKGNKDVNILKRRIDNQVAMHSVAIILLACSSITLITWLLLFLEGTSKHNYMAVLFEVVAAFGTAGLSMGVTSALSTIGKILLIAAMFIGKVGPLTFAFALTAGAVERRIRYPEDKVLIG</sequence>
<dbReference type="PANTHER" id="PTHR32024">
    <property type="entry name" value="TRK SYSTEM POTASSIUM UPTAKE PROTEIN TRKG-RELATED"/>
    <property type="match status" value="1"/>
</dbReference>
<keyword evidence="7 10" id="KW-1133">Transmembrane helix</keyword>
<organism evidence="11 12">
    <name type="scientific">Amoebophilus asiaticus (strain 5a2)</name>
    <dbReference type="NCBI Taxonomy" id="452471"/>
    <lineage>
        <taxon>Bacteria</taxon>
        <taxon>Pseudomonadati</taxon>
        <taxon>Bacteroidota</taxon>
        <taxon>Cytophagia</taxon>
        <taxon>Cytophagales</taxon>
        <taxon>Amoebophilaceae</taxon>
        <taxon>Candidatus Amoebophilus</taxon>
    </lineage>
</organism>
<evidence type="ECO:0000256" key="2">
    <source>
        <dbReference type="ARBA" id="ARBA00022448"/>
    </source>
</evidence>
<feature type="transmembrane region" description="Helical" evidence="10">
    <location>
        <begin position="191"/>
        <end position="216"/>
    </location>
</feature>
<dbReference type="RefSeq" id="WP_012473153.1">
    <property type="nucleotide sequence ID" value="NC_010830.1"/>
</dbReference>
<keyword evidence="9 10" id="KW-0472">Membrane</keyword>
<accession>B3ET40</accession>
<feature type="transmembrane region" description="Helical" evidence="10">
    <location>
        <begin position="76"/>
        <end position="100"/>
    </location>
</feature>
<evidence type="ECO:0000313" key="11">
    <source>
        <dbReference type="EMBL" id="ACE06392.1"/>
    </source>
</evidence>
<feature type="transmembrane region" description="Helical" evidence="10">
    <location>
        <begin position="381"/>
        <end position="402"/>
    </location>
</feature>
<keyword evidence="3" id="KW-1003">Cell membrane</keyword>
<keyword evidence="5 10" id="KW-0812">Transmembrane</keyword>
<comment type="subcellular location">
    <subcellularLocation>
        <location evidence="1">Cell membrane</location>
        <topology evidence="1">Multi-pass membrane protein</topology>
    </subcellularLocation>
</comment>
<keyword evidence="6" id="KW-0630">Potassium</keyword>
<feature type="transmembrane region" description="Helical" evidence="10">
    <location>
        <begin position="287"/>
        <end position="305"/>
    </location>
</feature>
<keyword evidence="2" id="KW-0813">Transport</keyword>
<dbReference type="KEGG" id="aas:Aasi_1044"/>
<evidence type="ECO:0000256" key="9">
    <source>
        <dbReference type="ARBA" id="ARBA00023136"/>
    </source>
</evidence>
<proteinExistence type="predicted"/>
<dbReference type="Pfam" id="PF02386">
    <property type="entry name" value="TrkH"/>
    <property type="match status" value="1"/>
</dbReference>
<feature type="transmembrane region" description="Helical" evidence="10">
    <location>
        <begin position="348"/>
        <end position="369"/>
    </location>
</feature>
<dbReference type="PANTHER" id="PTHR32024:SF1">
    <property type="entry name" value="KTR SYSTEM POTASSIUM UPTAKE PROTEIN B"/>
    <property type="match status" value="1"/>
</dbReference>
<evidence type="ECO:0000313" key="12">
    <source>
        <dbReference type="Proteomes" id="UP000001227"/>
    </source>
</evidence>
<feature type="transmembrane region" description="Helical" evidence="10">
    <location>
        <begin position="408"/>
        <end position="433"/>
    </location>
</feature>
<evidence type="ECO:0000256" key="7">
    <source>
        <dbReference type="ARBA" id="ARBA00022989"/>
    </source>
</evidence>
<feature type="transmembrane region" description="Helical" evidence="10">
    <location>
        <begin position="228"/>
        <end position="247"/>
    </location>
</feature>
<dbReference type="GO" id="GO:0005886">
    <property type="term" value="C:plasma membrane"/>
    <property type="evidence" value="ECO:0007669"/>
    <property type="project" value="UniProtKB-SubCell"/>
</dbReference>
<dbReference type="STRING" id="452471.Aasi_1044"/>
<name>B3ET40_AMOA5</name>
<dbReference type="HOGENOM" id="CLU_026429_0_1_10"/>
<feature type="transmembrane region" description="Helical" evidence="10">
    <location>
        <begin position="45"/>
        <end position="64"/>
    </location>
</feature>
<dbReference type="eggNOG" id="COG0168">
    <property type="taxonomic scope" value="Bacteria"/>
</dbReference>
<evidence type="ECO:0000256" key="6">
    <source>
        <dbReference type="ARBA" id="ARBA00022958"/>
    </source>
</evidence>
<evidence type="ECO:0000256" key="1">
    <source>
        <dbReference type="ARBA" id="ARBA00004651"/>
    </source>
</evidence>
<gene>
    <name evidence="11" type="ordered locus">Aasi_1044</name>
</gene>
<dbReference type="NCBIfam" id="TIGR00933">
    <property type="entry name" value="2a38"/>
    <property type="match status" value="1"/>
</dbReference>
<feature type="transmembrane region" description="Helical" evidence="10">
    <location>
        <begin position="15"/>
        <end position="33"/>
    </location>
</feature>
<keyword evidence="8" id="KW-0406">Ion transport</keyword>
<dbReference type="OrthoDB" id="9810952at2"/>
<evidence type="ECO:0000256" key="8">
    <source>
        <dbReference type="ARBA" id="ARBA00023065"/>
    </source>
</evidence>
<dbReference type="GO" id="GO:0015379">
    <property type="term" value="F:potassium:chloride symporter activity"/>
    <property type="evidence" value="ECO:0007669"/>
    <property type="project" value="InterPro"/>
</dbReference>
<dbReference type="EMBL" id="CP001102">
    <property type="protein sequence ID" value="ACE06392.1"/>
    <property type="molecule type" value="Genomic_DNA"/>
</dbReference>
<keyword evidence="12" id="KW-1185">Reference proteome</keyword>
<dbReference type="AlphaFoldDB" id="B3ET40"/>
<keyword evidence="4" id="KW-0633">Potassium transport</keyword>
<dbReference type="InterPro" id="IPR003445">
    <property type="entry name" value="Cat_transpt"/>
</dbReference>
<evidence type="ECO:0000256" key="10">
    <source>
        <dbReference type="SAM" id="Phobius"/>
    </source>
</evidence>
<evidence type="ECO:0000256" key="4">
    <source>
        <dbReference type="ARBA" id="ARBA00022538"/>
    </source>
</evidence>
<evidence type="ECO:0000256" key="3">
    <source>
        <dbReference type="ARBA" id="ARBA00022475"/>
    </source>
</evidence>
<dbReference type="Proteomes" id="UP000001227">
    <property type="component" value="Chromosome"/>
</dbReference>